<reference evidence="1" key="1">
    <citation type="submission" date="2021-12" db="EMBL/GenBank/DDBJ databases">
        <title>Description of Gramella crocea sp. nov., a new bacterium isolated from activated sludge.</title>
        <authorList>
            <person name="Zhang X."/>
        </authorList>
    </citation>
    <scope>NUCLEOTIDE SEQUENCE</scope>
    <source>
        <strain evidence="1">YB25</strain>
    </source>
</reference>
<gene>
    <name evidence="1" type="ORF">LU635_09945</name>
</gene>
<evidence type="ECO:0000313" key="2">
    <source>
        <dbReference type="Proteomes" id="UP001139344"/>
    </source>
</evidence>
<evidence type="ECO:0000313" key="1">
    <source>
        <dbReference type="EMBL" id="MCG9971957.1"/>
    </source>
</evidence>
<dbReference type="RefSeq" id="WP_240098687.1">
    <property type="nucleotide sequence ID" value="NZ_JAJSON010000020.1"/>
</dbReference>
<dbReference type="SUPFAM" id="SSF63829">
    <property type="entry name" value="Calcium-dependent phosphotriesterase"/>
    <property type="match status" value="1"/>
</dbReference>
<organism evidence="1 2">
    <name type="scientific">Christiangramia crocea</name>
    <dbReference type="NCBI Taxonomy" id="2904124"/>
    <lineage>
        <taxon>Bacteria</taxon>
        <taxon>Pseudomonadati</taxon>
        <taxon>Bacteroidota</taxon>
        <taxon>Flavobacteriia</taxon>
        <taxon>Flavobacteriales</taxon>
        <taxon>Flavobacteriaceae</taxon>
        <taxon>Christiangramia</taxon>
    </lineage>
</organism>
<dbReference type="Proteomes" id="UP001139344">
    <property type="component" value="Unassembled WGS sequence"/>
</dbReference>
<name>A0A9X2A7Y1_9FLAO</name>
<dbReference type="EMBL" id="JAJSON010000020">
    <property type="protein sequence ID" value="MCG9971957.1"/>
    <property type="molecule type" value="Genomic_DNA"/>
</dbReference>
<accession>A0A9X2A7Y1</accession>
<sequence length="340" mass="37058">MRFKRSGLFMGVCAALSFWSCNNDDNLNRDVRTSGTAHLYATTHSGQVKRYDINTGDVTTFNTTSSDAEGIYFSPEEDSFTLVSRSGSILESYTGLGDFQSGISVDLEPEFISSTDLESPRDLAVSGNFYIVSDDTDLDEDEQTSEGRLFIYTKGSTGFTLRNVVITKFRVWGIEFIGGDLYAAVDETNKIAVFRNFLSMHALNRIVTADKIVAFQGLVRSHGLHHEDGTMVLSDIGEAESNSDGALHVIQDFEAKFNGASGGGFVKAEDQLRIAGNNTLLGNPVNVIYDSNYNVIFVAETLNGGGRILAFNDATSIDGNISPDLKYGLQGVSSLFFHTE</sequence>
<keyword evidence="2" id="KW-1185">Reference proteome</keyword>
<proteinExistence type="predicted"/>
<dbReference type="AlphaFoldDB" id="A0A9X2A7Y1"/>
<comment type="caution">
    <text evidence="1">The sequence shown here is derived from an EMBL/GenBank/DDBJ whole genome shotgun (WGS) entry which is preliminary data.</text>
</comment>
<protein>
    <submittedName>
        <fullName evidence="1">Uncharacterized protein</fullName>
    </submittedName>
</protein>